<accession>A0A6J4TIG4</accession>
<proteinExistence type="predicted"/>
<sequence length="50" mass="4952">ASDWLPAVALRVDGGLAAALADRGAVSGDLARGLVLGDPEGVVRARLLGL</sequence>
<protein>
    <submittedName>
        <fullName evidence="1">Uncharacterized protein</fullName>
    </submittedName>
</protein>
<organism evidence="1">
    <name type="scientific">uncultured Solirubrobacteraceae bacterium</name>
    <dbReference type="NCBI Taxonomy" id="1162706"/>
    <lineage>
        <taxon>Bacteria</taxon>
        <taxon>Bacillati</taxon>
        <taxon>Actinomycetota</taxon>
        <taxon>Thermoleophilia</taxon>
        <taxon>Solirubrobacterales</taxon>
        <taxon>Solirubrobacteraceae</taxon>
        <taxon>environmental samples</taxon>
    </lineage>
</organism>
<reference evidence="1" key="1">
    <citation type="submission" date="2020-02" db="EMBL/GenBank/DDBJ databases">
        <authorList>
            <person name="Meier V. D."/>
        </authorList>
    </citation>
    <scope>NUCLEOTIDE SEQUENCE</scope>
    <source>
        <strain evidence="1">AVDCRST_MAG85</strain>
    </source>
</reference>
<feature type="non-terminal residue" evidence="1">
    <location>
        <position position="1"/>
    </location>
</feature>
<evidence type="ECO:0000313" key="1">
    <source>
        <dbReference type="EMBL" id="CAA9524726.1"/>
    </source>
</evidence>
<name>A0A6J4TIG4_9ACTN</name>
<dbReference type="AlphaFoldDB" id="A0A6J4TIG4"/>
<gene>
    <name evidence="1" type="ORF">AVDCRST_MAG85-3128</name>
</gene>
<dbReference type="EMBL" id="CADCVT010000346">
    <property type="protein sequence ID" value="CAA9524726.1"/>
    <property type="molecule type" value="Genomic_DNA"/>
</dbReference>
<feature type="non-terminal residue" evidence="1">
    <location>
        <position position="50"/>
    </location>
</feature>